<sequence>MFTISQRKQGKSTIYIKNNEEGRSLVSQITSKFPDASARIRPLLNGKIAVDVYDEKGAAQLIDALLIAHQKGVDERNRARWDAKRAYYDSWLARDNTTIDDYGVIWTDDHSAPLAKGCTKCGQVKPIDEFYAHKTGRAGRRPDCKDCVRKRVNAVG</sequence>
<proteinExistence type="predicted"/>
<dbReference type="EMBL" id="LYND01000173">
    <property type="protein sequence ID" value="ODA06724.1"/>
    <property type="molecule type" value="Genomic_DNA"/>
</dbReference>
<organism evidence="1 2">
    <name type="scientific">Paenibacillus polymyxa</name>
    <name type="common">Bacillus polymyxa</name>
    <dbReference type="NCBI Taxonomy" id="1406"/>
    <lineage>
        <taxon>Bacteria</taxon>
        <taxon>Bacillati</taxon>
        <taxon>Bacillota</taxon>
        <taxon>Bacilli</taxon>
        <taxon>Bacillales</taxon>
        <taxon>Paenibacillaceae</taxon>
        <taxon>Paenibacillus</taxon>
    </lineage>
</organism>
<evidence type="ECO:0000313" key="2">
    <source>
        <dbReference type="Proteomes" id="UP000094974"/>
    </source>
</evidence>
<name>A0ABX2Z660_PAEPO</name>
<protein>
    <submittedName>
        <fullName evidence="1">Uncharacterized protein</fullName>
    </submittedName>
</protein>
<gene>
    <name evidence="1" type="ORF">A7312_14235</name>
</gene>
<keyword evidence="2" id="KW-1185">Reference proteome</keyword>
<evidence type="ECO:0000313" key="1">
    <source>
        <dbReference type="EMBL" id="ODA06724.1"/>
    </source>
</evidence>
<accession>A0ABX2Z660</accession>
<comment type="caution">
    <text evidence="1">The sequence shown here is derived from an EMBL/GenBank/DDBJ whole genome shotgun (WGS) entry which is preliminary data.</text>
</comment>
<dbReference type="Proteomes" id="UP000094974">
    <property type="component" value="Unassembled WGS sequence"/>
</dbReference>
<reference evidence="2" key="1">
    <citation type="submission" date="2016-05" db="EMBL/GenBank/DDBJ databases">
        <title>Whole genome shotgun sequencing of cultured foodborne pathogen.</title>
        <authorList>
            <person name="Zheng J."/>
            <person name="Timme R."/>
            <person name="Allard M."/>
            <person name="Strain E."/>
            <person name="Luo Y."/>
            <person name="Brown E."/>
        </authorList>
    </citation>
    <scope>NUCLEOTIDE SEQUENCE [LARGE SCALE GENOMIC DNA]</scope>
    <source>
        <strain evidence="2">CFSAN034343</strain>
    </source>
</reference>